<keyword evidence="2" id="KW-1185">Reference proteome</keyword>
<protein>
    <submittedName>
        <fullName evidence="1">Uncharacterized protein</fullName>
    </submittedName>
</protein>
<reference evidence="1" key="2">
    <citation type="journal article" date="2023" name="Int. J. Mol. Sci.">
        <title>De Novo Assembly and Annotation of 11 Diverse Shrub Willow (Salix) Genomes Reveals Novel Gene Organization in Sex-Linked Regions.</title>
        <authorList>
            <person name="Hyden B."/>
            <person name="Feng K."/>
            <person name="Yates T.B."/>
            <person name="Jawdy S."/>
            <person name="Cereghino C."/>
            <person name="Smart L.B."/>
            <person name="Muchero W."/>
        </authorList>
    </citation>
    <scope>NUCLEOTIDE SEQUENCE</scope>
    <source>
        <tissue evidence="1">Shoot tip</tissue>
    </source>
</reference>
<feature type="non-terminal residue" evidence="1">
    <location>
        <position position="129"/>
    </location>
</feature>
<organism evidence="1 2">
    <name type="scientific">Salix purpurea</name>
    <name type="common">Purple osier willow</name>
    <dbReference type="NCBI Taxonomy" id="77065"/>
    <lineage>
        <taxon>Eukaryota</taxon>
        <taxon>Viridiplantae</taxon>
        <taxon>Streptophyta</taxon>
        <taxon>Embryophyta</taxon>
        <taxon>Tracheophyta</taxon>
        <taxon>Spermatophyta</taxon>
        <taxon>Magnoliopsida</taxon>
        <taxon>eudicotyledons</taxon>
        <taxon>Gunneridae</taxon>
        <taxon>Pentapetalae</taxon>
        <taxon>rosids</taxon>
        <taxon>fabids</taxon>
        <taxon>Malpighiales</taxon>
        <taxon>Salicaceae</taxon>
        <taxon>Saliceae</taxon>
        <taxon>Salix</taxon>
    </lineage>
</organism>
<evidence type="ECO:0000313" key="2">
    <source>
        <dbReference type="Proteomes" id="UP001151532"/>
    </source>
</evidence>
<reference evidence="1" key="1">
    <citation type="submission" date="2022-11" db="EMBL/GenBank/DDBJ databases">
        <authorList>
            <person name="Hyden B.L."/>
            <person name="Feng K."/>
            <person name="Yates T."/>
            <person name="Jawdy S."/>
            <person name="Smart L.B."/>
            <person name="Muchero W."/>
        </authorList>
    </citation>
    <scope>NUCLEOTIDE SEQUENCE</scope>
    <source>
        <tissue evidence="1">Shoot tip</tissue>
    </source>
</reference>
<evidence type="ECO:0000313" key="1">
    <source>
        <dbReference type="EMBL" id="KAJ6670175.1"/>
    </source>
</evidence>
<name>A0A9Q0SAX0_SALPP</name>
<dbReference type="EMBL" id="JAPFFK010001098">
    <property type="protein sequence ID" value="KAJ6670175.1"/>
    <property type="molecule type" value="Genomic_DNA"/>
</dbReference>
<gene>
    <name evidence="1" type="ORF">OIU79_001334</name>
</gene>
<sequence length="129" mass="14475">MHGLLPQIGNSSQKILLIGPQIEKFKPRRKSICLITVEMKDHCTVIRNTSRQKFDQSEGPGRDEGLITDSLVQFFDNCVGRFLTIVPSEPRASVRQRKKLSLSQTVSKVQLASSPRKIPPNTIRSFKSG</sequence>
<dbReference type="Proteomes" id="UP001151532">
    <property type="component" value="Unassembled WGS sequence"/>
</dbReference>
<comment type="caution">
    <text evidence="1">The sequence shown here is derived from an EMBL/GenBank/DDBJ whole genome shotgun (WGS) entry which is preliminary data.</text>
</comment>
<dbReference type="AlphaFoldDB" id="A0A9Q0SAX0"/>
<accession>A0A9Q0SAX0</accession>
<proteinExistence type="predicted"/>